<protein>
    <submittedName>
        <fullName evidence="2">IS3 family transposase IS1389</fullName>
    </submittedName>
</protein>
<evidence type="ECO:0000313" key="1">
    <source>
        <dbReference type="EMBL" id="CAE6698988.1"/>
    </source>
</evidence>
<gene>
    <name evidence="2" type="ORF">CFBP1159_06480</name>
    <name evidence="1" type="ORF">XAC301_03790</name>
</gene>
<proteinExistence type="predicted"/>
<dbReference type="EMBL" id="HG992338">
    <property type="protein sequence ID" value="CAE6699003.1"/>
    <property type="molecule type" value="Genomic_DNA"/>
</dbReference>
<sequence>MANFAMAAIGMSASALRYCPREDRNGELRDRIVALAHRHRRCGVGMIYLELRQEVRIVNYERVEQLYREQ</sequence>
<dbReference type="Proteomes" id="UP000835243">
    <property type="component" value="Chromosome"/>
</dbReference>
<accession>A0A8D6XWB3</accession>
<name>A0A8D6XWB3_9XANT</name>
<dbReference type="Proteomes" id="UP000835287">
    <property type="component" value="Chromosome"/>
</dbReference>
<dbReference type="EMBL" id="HG992341">
    <property type="protein sequence ID" value="CAE6709731.1"/>
    <property type="molecule type" value="Genomic_DNA"/>
</dbReference>
<dbReference type="PANTHER" id="PTHR47515:SF1">
    <property type="entry name" value="BLR2054 PROTEIN"/>
    <property type="match status" value="1"/>
</dbReference>
<organism evidence="2">
    <name type="scientific">Xanthomonas arboricola pv. corylina</name>
    <dbReference type="NCBI Taxonomy" id="487821"/>
    <lineage>
        <taxon>Bacteria</taxon>
        <taxon>Pseudomonadati</taxon>
        <taxon>Pseudomonadota</taxon>
        <taxon>Gammaproteobacteria</taxon>
        <taxon>Lysobacterales</taxon>
        <taxon>Lysobacteraceae</taxon>
        <taxon>Xanthomonas</taxon>
    </lineage>
</organism>
<reference evidence="2 3" key="1">
    <citation type="submission" date="2021-02" db="EMBL/GenBank/DDBJ databases">
        <authorList>
            <person name="Pothier F. J."/>
        </authorList>
    </citation>
    <scope>NUCLEOTIDE SEQUENCE</scope>
    <source>
        <strain evidence="1 3">301</strain>
        <strain evidence="2">CFBP 1159</strain>
    </source>
</reference>
<evidence type="ECO:0000313" key="3">
    <source>
        <dbReference type="Proteomes" id="UP000835287"/>
    </source>
</evidence>
<dbReference type="PANTHER" id="PTHR47515">
    <property type="entry name" value="LOW CALCIUM RESPONSE LOCUS PROTEIN T"/>
    <property type="match status" value="1"/>
</dbReference>
<dbReference type="EMBL" id="HG992341">
    <property type="protein sequence ID" value="CAE6709709.1"/>
    <property type="molecule type" value="Genomic_DNA"/>
</dbReference>
<evidence type="ECO:0000313" key="2">
    <source>
        <dbReference type="EMBL" id="CAE6709709.1"/>
    </source>
</evidence>
<keyword evidence="3" id="KW-1185">Reference proteome</keyword>
<dbReference type="AlphaFoldDB" id="A0A8D6XWB3"/>
<dbReference type="EMBL" id="HG992338">
    <property type="protein sequence ID" value="CAE6698988.1"/>
    <property type="molecule type" value="Genomic_DNA"/>
</dbReference>